<evidence type="ECO:0000313" key="3">
    <source>
        <dbReference type="Proteomes" id="UP000002287"/>
    </source>
</evidence>
<reference evidence="2 3" key="1">
    <citation type="submission" date="2007-03" db="EMBL/GenBank/DDBJ databases">
        <title>Complete sequence of plasmid pBVIE01 of Burkholderia vietnamiensis G4.</title>
        <authorList>
            <consortium name="US DOE Joint Genome Institute"/>
            <person name="Copeland A."/>
            <person name="Lucas S."/>
            <person name="Lapidus A."/>
            <person name="Barry K."/>
            <person name="Detter J.C."/>
            <person name="Glavina del Rio T."/>
            <person name="Hammon N."/>
            <person name="Israni S."/>
            <person name="Dalin E."/>
            <person name="Tice H."/>
            <person name="Pitluck S."/>
            <person name="Chain P."/>
            <person name="Malfatti S."/>
            <person name="Shin M."/>
            <person name="Vergez L."/>
            <person name="Schmutz J."/>
            <person name="Larimer F."/>
            <person name="Land M."/>
            <person name="Hauser L."/>
            <person name="Kyrpides N."/>
            <person name="Tiedje J."/>
            <person name="Richardson P."/>
        </authorList>
    </citation>
    <scope>NUCLEOTIDE SEQUENCE [LARGE SCALE GENOMIC DNA]</scope>
    <source>
        <strain evidence="3">G4 / LMG 22486</strain>
        <plasmid evidence="2 3">pBVIE01</plasmid>
    </source>
</reference>
<dbReference type="AlphaFoldDB" id="A4JUB9"/>
<dbReference type="SUPFAM" id="SSF110849">
    <property type="entry name" value="ParB/Sulfiredoxin"/>
    <property type="match status" value="1"/>
</dbReference>
<geneLocation type="plasmid" evidence="2 3">
    <name>pBVIE01</name>
</geneLocation>
<dbReference type="InterPro" id="IPR036086">
    <property type="entry name" value="ParB/Sulfiredoxin_sf"/>
</dbReference>
<evidence type="ECO:0008006" key="4">
    <source>
        <dbReference type="Google" id="ProtNLM"/>
    </source>
</evidence>
<dbReference type="CDD" id="cd16387">
    <property type="entry name" value="ParB_N_Srx"/>
    <property type="match status" value="1"/>
</dbReference>
<evidence type="ECO:0000313" key="2">
    <source>
        <dbReference type="EMBL" id="ABO59872.1"/>
    </source>
</evidence>
<accession>A4JUB9</accession>
<keyword evidence="2" id="KW-0614">Plasmid</keyword>
<sequence length="321" mass="35213">MEQNANEAAPQNLELQFMDPVVKGNLKSAMKVAGASSADLWSIPPDCIETISHYNIREVDAEYEAKVESLTRSMLDPNVGFKRDTPLSVIVVREDGKDVIRLKSGHRRLEAAKRAIARGATFKVVYAVVSTNTSEEEMLADLHRDNDSDKLQPYELAKLAKLMSVYIEKPSDIAKKLVLDPGYVQDLLMLIDGPFVIREYVRKRTITATFAIDTMKQYGNKAVDIVEQALLRARAKGSKTVSAKHVPGALVKKAVTRAAPQMRTAITSVKTDPAYAQLAPETRTTIDAIFDALKAAENEEHQLAEKVASADSSSGQESLAA</sequence>
<keyword evidence="1" id="KW-0175">Coiled coil</keyword>
<feature type="coiled-coil region" evidence="1">
    <location>
        <begin position="286"/>
        <end position="313"/>
    </location>
</feature>
<dbReference type="Proteomes" id="UP000002287">
    <property type="component" value="Plasmid pBVIE01"/>
</dbReference>
<organism evidence="2 3">
    <name type="scientific">Burkholderia vietnamiensis (strain G4 / LMG 22486)</name>
    <name type="common">Burkholderia cepacia (strain R1808)</name>
    <dbReference type="NCBI Taxonomy" id="269482"/>
    <lineage>
        <taxon>Bacteria</taxon>
        <taxon>Pseudomonadati</taxon>
        <taxon>Pseudomonadota</taxon>
        <taxon>Betaproteobacteria</taxon>
        <taxon>Burkholderiales</taxon>
        <taxon>Burkholderiaceae</taxon>
        <taxon>Burkholderia</taxon>
        <taxon>Burkholderia cepacia complex</taxon>
    </lineage>
</organism>
<dbReference type="HOGENOM" id="CLU_074358_0_0_4"/>
<dbReference type="KEGG" id="bvi:Bcep1808_6986"/>
<protein>
    <recommendedName>
        <fullName evidence="4">ParB/Sulfiredoxin domain-containing protein</fullName>
    </recommendedName>
</protein>
<gene>
    <name evidence="2" type="ordered locus">Bcep1808_6986</name>
</gene>
<name>A4JUB9_BURVG</name>
<dbReference type="SUPFAM" id="SSF109709">
    <property type="entry name" value="KorB DNA-binding domain-like"/>
    <property type="match status" value="1"/>
</dbReference>
<proteinExistence type="predicted"/>
<evidence type="ECO:0000256" key="1">
    <source>
        <dbReference type="SAM" id="Coils"/>
    </source>
</evidence>
<dbReference type="EMBL" id="CP000617">
    <property type="protein sequence ID" value="ABO59872.1"/>
    <property type="molecule type" value="Genomic_DNA"/>
</dbReference>